<sequence>MAALDDTAAAATARLARRRYRLGLSLFFGSARWLRWIVLAWVVATPLLSVLFHDAVETGLWSITATVFQWFVASVAGMWFYQNLPGTVARGVTRREITTAYMIFGLLASVATAAVVTAGALAEHALLAAFAEPVDTWAGTLAGGARYLLITPIYFLSGALIGASAIRFGGSHWFTIVVVAAASGHYAGVLALEFRFFGSGGDLALWLGVCLAVIAVLAAGTAAVLRSLPVRSRT</sequence>
<reference evidence="3" key="1">
    <citation type="submission" date="2016-10" db="EMBL/GenBank/DDBJ databases">
        <authorList>
            <person name="Varghese N."/>
            <person name="Submissions S."/>
        </authorList>
    </citation>
    <scope>NUCLEOTIDE SEQUENCE [LARGE SCALE GENOMIC DNA]</scope>
    <source>
        <strain evidence="3">CGMCC 4.3147</strain>
    </source>
</reference>
<feature type="transmembrane region" description="Helical" evidence="1">
    <location>
        <begin position="173"/>
        <end position="197"/>
    </location>
</feature>
<gene>
    <name evidence="2" type="ORF">SAMN05216298_3218</name>
</gene>
<evidence type="ECO:0000313" key="3">
    <source>
        <dbReference type="Proteomes" id="UP000198662"/>
    </source>
</evidence>
<feature type="transmembrane region" description="Helical" evidence="1">
    <location>
        <begin position="147"/>
        <end position="166"/>
    </location>
</feature>
<keyword evidence="1" id="KW-0472">Membrane</keyword>
<evidence type="ECO:0000256" key="1">
    <source>
        <dbReference type="SAM" id="Phobius"/>
    </source>
</evidence>
<name>A0A1G9IGJ3_9ACTN</name>
<accession>A0A1G9IGJ3</accession>
<dbReference type="EMBL" id="FNGF01000004">
    <property type="protein sequence ID" value="SDL23963.1"/>
    <property type="molecule type" value="Genomic_DNA"/>
</dbReference>
<organism evidence="2 3">
    <name type="scientific">Glycomyces sambucus</name>
    <dbReference type="NCBI Taxonomy" id="380244"/>
    <lineage>
        <taxon>Bacteria</taxon>
        <taxon>Bacillati</taxon>
        <taxon>Actinomycetota</taxon>
        <taxon>Actinomycetes</taxon>
        <taxon>Glycomycetales</taxon>
        <taxon>Glycomycetaceae</taxon>
        <taxon>Glycomyces</taxon>
    </lineage>
</organism>
<evidence type="ECO:0000313" key="2">
    <source>
        <dbReference type="EMBL" id="SDL23963.1"/>
    </source>
</evidence>
<dbReference type="STRING" id="380244.SAMN05216298_3218"/>
<keyword evidence="3" id="KW-1185">Reference proteome</keyword>
<dbReference type="RefSeq" id="WP_091050998.1">
    <property type="nucleotide sequence ID" value="NZ_FNGF01000004.1"/>
</dbReference>
<dbReference type="Proteomes" id="UP000198662">
    <property type="component" value="Unassembled WGS sequence"/>
</dbReference>
<keyword evidence="1" id="KW-1133">Transmembrane helix</keyword>
<protein>
    <recommendedName>
        <fullName evidence="4">ABC-2 type transport system permease protein</fullName>
    </recommendedName>
</protein>
<dbReference type="AlphaFoldDB" id="A0A1G9IGJ3"/>
<keyword evidence="1" id="KW-0812">Transmembrane</keyword>
<proteinExistence type="predicted"/>
<evidence type="ECO:0008006" key="4">
    <source>
        <dbReference type="Google" id="ProtNLM"/>
    </source>
</evidence>
<feature type="transmembrane region" description="Helical" evidence="1">
    <location>
        <begin position="101"/>
        <end position="127"/>
    </location>
</feature>
<feature type="transmembrane region" description="Helical" evidence="1">
    <location>
        <begin position="59"/>
        <end position="81"/>
    </location>
</feature>
<dbReference type="OrthoDB" id="5195398at2"/>
<feature type="transmembrane region" description="Helical" evidence="1">
    <location>
        <begin position="203"/>
        <end position="225"/>
    </location>
</feature>